<proteinExistence type="predicted"/>
<dbReference type="EMBL" id="GGEC01084715">
    <property type="protein sequence ID" value="MBX65199.1"/>
    <property type="molecule type" value="Transcribed_RNA"/>
</dbReference>
<accession>A0A2P2QE00</accession>
<name>A0A2P2QE00_RHIMU</name>
<protein>
    <submittedName>
        <fullName evidence="1">Uncharacterized protein</fullName>
    </submittedName>
</protein>
<reference evidence="1" key="1">
    <citation type="submission" date="2018-02" db="EMBL/GenBank/DDBJ databases">
        <title>Rhizophora mucronata_Transcriptome.</title>
        <authorList>
            <person name="Meera S.P."/>
            <person name="Sreeshan A."/>
            <person name="Augustine A."/>
        </authorList>
    </citation>
    <scope>NUCLEOTIDE SEQUENCE</scope>
    <source>
        <tissue evidence="1">Leaf</tissue>
    </source>
</reference>
<sequence length="107" mass="12176">MQTKEPVPQAISQEDEITLSFMIINKYQNGYHVTIITSHGEGKLNKFVSIICILHCKQDQITTLIKSKILKGTRTYNKTIHQSCASDQTSLKKLKNLKVPKLVTQVY</sequence>
<dbReference type="AlphaFoldDB" id="A0A2P2QE00"/>
<organism evidence="1">
    <name type="scientific">Rhizophora mucronata</name>
    <name type="common">Asiatic mangrove</name>
    <dbReference type="NCBI Taxonomy" id="61149"/>
    <lineage>
        <taxon>Eukaryota</taxon>
        <taxon>Viridiplantae</taxon>
        <taxon>Streptophyta</taxon>
        <taxon>Embryophyta</taxon>
        <taxon>Tracheophyta</taxon>
        <taxon>Spermatophyta</taxon>
        <taxon>Magnoliopsida</taxon>
        <taxon>eudicotyledons</taxon>
        <taxon>Gunneridae</taxon>
        <taxon>Pentapetalae</taxon>
        <taxon>rosids</taxon>
        <taxon>fabids</taxon>
        <taxon>Malpighiales</taxon>
        <taxon>Rhizophoraceae</taxon>
        <taxon>Rhizophora</taxon>
    </lineage>
</organism>
<evidence type="ECO:0000313" key="1">
    <source>
        <dbReference type="EMBL" id="MBX65199.1"/>
    </source>
</evidence>